<dbReference type="InterPro" id="IPR000594">
    <property type="entry name" value="ThiF_NAD_FAD-bd"/>
</dbReference>
<evidence type="ECO:0000313" key="3">
    <source>
        <dbReference type="Proteomes" id="UP000554837"/>
    </source>
</evidence>
<dbReference type="CDD" id="cd00755">
    <property type="entry name" value="YgdL_like"/>
    <property type="match status" value="1"/>
</dbReference>
<organism evidence="2 3">
    <name type="scientific">Inhella inkyongensis</name>
    <dbReference type="NCBI Taxonomy" id="392593"/>
    <lineage>
        <taxon>Bacteria</taxon>
        <taxon>Pseudomonadati</taxon>
        <taxon>Pseudomonadota</taxon>
        <taxon>Betaproteobacteria</taxon>
        <taxon>Burkholderiales</taxon>
        <taxon>Sphaerotilaceae</taxon>
        <taxon>Inhella</taxon>
    </lineage>
</organism>
<dbReference type="Proteomes" id="UP000554837">
    <property type="component" value="Unassembled WGS sequence"/>
</dbReference>
<dbReference type="SUPFAM" id="SSF69572">
    <property type="entry name" value="Activating enzymes of the ubiquitin-like proteins"/>
    <property type="match status" value="1"/>
</dbReference>
<dbReference type="GO" id="GO:0008641">
    <property type="term" value="F:ubiquitin-like modifier activating enzyme activity"/>
    <property type="evidence" value="ECO:0007669"/>
    <property type="project" value="InterPro"/>
</dbReference>
<proteinExistence type="predicted"/>
<dbReference type="RefSeq" id="WP_138857161.1">
    <property type="nucleotide sequence ID" value="NZ_CP040709.1"/>
</dbReference>
<dbReference type="PANTHER" id="PTHR43267">
    <property type="entry name" value="TRNA THREONYLCARBAMOYLADENOSINE DEHYDRATASE"/>
    <property type="match status" value="1"/>
</dbReference>
<dbReference type="InterPro" id="IPR035985">
    <property type="entry name" value="Ubiquitin-activating_enz"/>
</dbReference>
<dbReference type="InterPro" id="IPR045886">
    <property type="entry name" value="ThiF/MoeB/HesA"/>
</dbReference>
<dbReference type="GO" id="GO:0061503">
    <property type="term" value="F:tRNA threonylcarbamoyladenosine dehydratase"/>
    <property type="evidence" value="ECO:0007669"/>
    <property type="project" value="TreeGrafter"/>
</dbReference>
<accession>A0A840RYK0</accession>
<dbReference type="Pfam" id="PF00899">
    <property type="entry name" value="ThiF"/>
    <property type="match status" value="1"/>
</dbReference>
<feature type="domain" description="THIF-type NAD/FAD binding fold" evidence="1">
    <location>
        <begin position="17"/>
        <end position="238"/>
    </location>
</feature>
<gene>
    <name evidence="2" type="ORF">HNQ51_001110</name>
</gene>
<protein>
    <submittedName>
        <fullName evidence="2">tRNA A37 threonylcarbamoyladenosine dehydratase</fullName>
    </submittedName>
</protein>
<dbReference type="PANTHER" id="PTHR43267:SF1">
    <property type="entry name" value="TRNA THREONYLCARBAMOYLADENOSINE DEHYDRATASE"/>
    <property type="match status" value="1"/>
</dbReference>
<reference evidence="2 3" key="1">
    <citation type="submission" date="2020-08" db="EMBL/GenBank/DDBJ databases">
        <title>Genomic Encyclopedia of Type Strains, Phase IV (KMG-IV): sequencing the most valuable type-strain genomes for metagenomic binning, comparative biology and taxonomic classification.</title>
        <authorList>
            <person name="Goeker M."/>
        </authorList>
    </citation>
    <scope>NUCLEOTIDE SEQUENCE [LARGE SCALE GENOMIC DNA]</scope>
    <source>
        <strain evidence="2 3">DSM 23958</strain>
    </source>
</reference>
<dbReference type="GO" id="GO:0061504">
    <property type="term" value="P:cyclic threonylcarbamoyladenosine biosynthetic process"/>
    <property type="evidence" value="ECO:0007669"/>
    <property type="project" value="TreeGrafter"/>
</dbReference>
<sequence>MSEDDDLERRFGGLRRLYGEAAYRRLRGLHVAVVGLGGVGSWSAEALARSGVAALTLIDLDHVAESNINRQVQALQGTLGQHKGEALRERIEAIHPGCKARVIDAFVEPDNWPGLLEGEIPDGLIDACDQVRAKLALAVWARGLRLPFVSVGAAGGKRQAQAIEVADLADTTHDPLLASLRAGMRREGGAPRQGKMGIHCVFSREAVQRPQQDGEACAVDGSLNCAGYGSSVVVTASFGMTAAGSCIEQVLKKV</sequence>
<dbReference type="Gene3D" id="3.40.50.720">
    <property type="entry name" value="NAD(P)-binding Rossmann-like Domain"/>
    <property type="match status" value="1"/>
</dbReference>
<dbReference type="OrthoDB" id="9804150at2"/>
<comment type="caution">
    <text evidence="2">The sequence shown here is derived from an EMBL/GenBank/DDBJ whole genome shotgun (WGS) entry which is preliminary data.</text>
</comment>
<evidence type="ECO:0000259" key="1">
    <source>
        <dbReference type="Pfam" id="PF00899"/>
    </source>
</evidence>
<dbReference type="EMBL" id="JACHHO010000001">
    <property type="protein sequence ID" value="MBB5203817.1"/>
    <property type="molecule type" value="Genomic_DNA"/>
</dbReference>
<dbReference type="AlphaFoldDB" id="A0A840RYK0"/>
<keyword evidence="3" id="KW-1185">Reference proteome</keyword>
<name>A0A840RYK0_9BURK</name>
<evidence type="ECO:0000313" key="2">
    <source>
        <dbReference type="EMBL" id="MBB5203817.1"/>
    </source>
</evidence>